<comment type="subcellular location">
    <subcellularLocation>
        <location evidence="1">Membrane</location>
        <topology evidence="1">Single-pass type I membrane protein</topology>
    </subcellularLocation>
</comment>
<evidence type="ECO:0000256" key="1">
    <source>
        <dbReference type="ARBA" id="ARBA00004479"/>
    </source>
</evidence>
<proteinExistence type="inferred from homology"/>
<evidence type="ECO:0000256" key="3">
    <source>
        <dbReference type="ARBA" id="ARBA00022692"/>
    </source>
</evidence>
<dbReference type="InterPro" id="IPR011161">
    <property type="entry name" value="MHC_I-like_Ag-recog"/>
</dbReference>
<keyword evidence="4 11" id="KW-0732">Signal</keyword>
<keyword evidence="2" id="KW-0490">MHC I</keyword>
<dbReference type="InterPro" id="IPR037055">
    <property type="entry name" value="MHC_I-like_Ag-recog_sf"/>
</dbReference>
<reference evidence="14" key="1">
    <citation type="submission" date="2025-08" db="UniProtKB">
        <authorList>
            <consortium name="RefSeq"/>
        </authorList>
    </citation>
    <scope>IDENTIFICATION</scope>
</reference>
<dbReference type="PANTHER" id="PTHR16675:SF242">
    <property type="entry name" value="MAJOR HISTOCOMPATIBILITY COMPLEX CLASS I-RELATED GENE PROTEIN"/>
    <property type="match status" value="1"/>
</dbReference>
<feature type="non-terminal residue" evidence="14">
    <location>
        <position position="204"/>
    </location>
</feature>
<evidence type="ECO:0000259" key="12">
    <source>
        <dbReference type="Pfam" id="PF00129"/>
    </source>
</evidence>
<dbReference type="SUPFAM" id="SSF54452">
    <property type="entry name" value="MHC antigen-recognition domain"/>
    <property type="match status" value="1"/>
</dbReference>
<evidence type="ECO:0000256" key="5">
    <source>
        <dbReference type="ARBA" id="ARBA00022859"/>
    </source>
</evidence>
<dbReference type="PRINTS" id="PR01638">
    <property type="entry name" value="MHCCLASSI"/>
</dbReference>
<dbReference type="Proteomes" id="UP000694871">
    <property type="component" value="Unplaced"/>
</dbReference>
<evidence type="ECO:0000256" key="8">
    <source>
        <dbReference type="ARBA" id="ARBA00023157"/>
    </source>
</evidence>
<evidence type="ECO:0000256" key="4">
    <source>
        <dbReference type="ARBA" id="ARBA00022729"/>
    </source>
</evidence>
<feature type="signal peptide" evidence="11">
    <location>
        <begin position="1"/>
        <end position="23"/>
    </location>
</feature>
<feature type="chain" id="PRO_5047355884" evidence="11">
    <location>
        <begin position="24"/>
        <end position="204"/>
    </location>
</feature>
<accession>A0ABM1L415</accession>
<gene>
    <name evidence="14" type="primary">LOC107122189</name>
</gene>
<protein>
    <submittedName>
        <fullName evidence="14">Major histocompatibility complex class I-related gene protein-like</fullName>
    </submittedName>
</protein>
<keyword evidence="7" id="KW-0472">Membrane</keyword>
<evidence type="ECO:0000256" key="2">
    <source>
        <dbReference type="ARBA" id="ARBA00022451"/>
    </source>
</evidence>
<dbReference type="InterPro" id="IPR011162">
    <property type="entry name" value="MHC_I/II-like_Ag-recog"/>
</dbReference>
<dbReference type="Pfam" id="PF00129">
    <property type="entry name" value="MHC_I"/>
    <property type="match status" value="1"/>
</dbReference>
<dbReference type="RefSeq" id="XP_015280702.1">
    <property type="nucleotide sequence ID" value="XM_015425216.1"/>
</dbReference>
<organism evidence="13 14">
    <name type="scientific">Gekko japonicus</name>
    <name type="common">Schlegel's Japanese gecko</name>
    <dbReference type="NCBI Taxonomy" id="146911"/>
    <lineage>
        <taxon>Eukaryota</taxon>
        <taxon>Metazoa</taxon>
        <taxon>Chordata</taxon>
        <taxon>Craniata</taxon>
        <taxon>Vertebrata</taxon>
        <taxon>Euteleostomi</taxon>
        <taxon>Lepidosauria</taxon>
        <taxon>Squamata</taxon>
        <taxon>Bifurcata</taxon>
        <taxon>Gekkota</taxon>
        <taxon>Gekkonidae</taxon>
        <taxon>Gekkoninae</taxon>
        <taxon>Gekko</taxon>
    </lineage>
</organism>
<keyword evidence="13" id="KW-1185">Reference proteome</keyword>
<keyword evidence="9" id="KW-0325">Glycoprotein</keyword>
<dbReference type="PANTHER" id="PTHR16675">
    <property type="entry name" value="MHC CLASS I-RELATED"/>
    <property type="match status" value="1"/>
</dbReference>
<keyword evidence="8" id="KW-1015">Disulfide bond</keyword>
<sequence>MKMGLLWGLVAAAFLLGGSPGSSWHSLRYFYTMIWAPDQGEPDFIAVGYLDDQLGGQYNSTTRRAVPRVPWVRKVEKDDPHFWDWNTDRAIYFEWRMKTYLRKLRSIYNHSRGLHIWQHMFGCELNKDGSKKGFMQYGYNGEDYINFDKETLTWTAAVVPAQVTKRQWDADLADCHRFKAYLEGECIGWLQKFLEYGKESLLRR</sequence>
<feature type="domain" description="MHC class I-like antigen recognition-like" evidence="12">
    <location>
        <begin position="25"/>
        <end position="201"/>
    </location>
</feature>
<dbReference type="InterPro" id="IPR050208">
    <property type="entry name" value="MHC_class-I_related"/>
</dbReference>
<evidence type="ECO:0000313" key="13">
    <source>
        <dbReference type="Proteomes" id="UP000694871"/>
    </source>
</evidence>
<keyword evidence="6" id="KW-1133">Transmembrane helix</keyword>
<dbReference type="Gene3D" id="3.30.500.10">
    <property type="entry name" value="MHC class I-like antigen recognition-like"/>
    <property type="match status" value="1"/>
</dbReference>
<keyword evidence="5" id="KW-0391">Immunity</keyword>
<comment type="similarity">
    <text evidence="10">Belongs to the MHC class I family.</text>
</comment>
<evidence type="ECO:0000313" key="14">
    <source>
        <dbReference type="RefSeq" id="XP_015280702.1"/>
    </source>
</evidence>
<dbReference type="InterPro" id="IPR001039">
    <property type="entry name" value="MHC_I_a_a1/a2"/>
</dbReference>
<evidence type="ECO:0000256" key="7">
    <source>
        <dbReference type="ARBA" id="ARBA00023136"/>
    </source>
</evidence>
<evidence type="ECO:0000256" key="11">
    <source>
        <dbReference type="SAM" id="SignalP"/>
    </source>
</evidence>
<evidence type="ECO:0000256" key="6">
    <source>
        <dbReference type="ARBA" id="ARBA00022989"/>
    </source>
</evidence>
<keyword evidence="3" id="KW-0812">Transmembrane</keyword>
<evidence type="ECO:0000256" key="9">
    <source>
        <dbReference type="ARBA" id="ARBA00023180"/>
    </source>
</evidence>
<evidence type="ECO:0000256" key="10">
    <source>
        <dbReference type="RuleBase" id="RU004439"/>
    </source>
</evidence>
<dbReference type="GeneID" id="107122189"/>
<name>A0ABM1L415_GEKJA</name>